<dbReference type="AlphaFoldDB" id="A0A090KH25"/>
<evidence type="ECO:0000256" key="6">
    <source>
        <dbReference type="SAM" id="SignalP"/>
    </source>
</evidence>
<dbReference type="SUPFAM" id="SSF53807">
    <property type="entry name" value="Helical backbone' metal receptor"/>
    <property type="match status" value="1"/>
</dbReference>
<organism evidence="7 8">
    <name type="scientific">Aliivibrio wodanis</name>
    <dbReference type="NCBI Taxonomy" id="80852"/>
    <lineage>
        <taxon>Bacteria</taxon>
        <taxon>Pseudomonadati</taxon>
        <taxon>Pseudomonadota</taxon>
        <taxon>Gammaproteobacteria</taxon>
        <taxon>Vibrionales</taxon>
        <taxon>Vibrionaceae</taxon>
        <taxon>Aliivibrio</taxon>
    </lineage>
</organism>
<dbReference type="GO" id="GO:0006829">
    <property type="term" value="P:zinc ion transport"/>
    <property type="evidence" value="ECO:0007669"/>
    <property type="project" value="UniProtKB-KW"/>
</dbReference>
<dbReference type="InterPro" id="IPR050492">
    <property type="entry name" value="Bact_metal-bind_prot9"/>
</dbReference>
<dbReference type="NCBIfam" id="NF007091">
    <property type="entry name" value="PRK09545.1"/>
    <property type="match status" value="1"/>
</dbReference>
<dbReference type="PATRIC" id="fig|80852.17.peg.809"/>
<evidence type="ECO:0000256" key="5">
    <source>
        <dbReference type="ARBA" id="ARBA00022906"/>
    </source>
</evidence>
<keyword evidence="8" id="KW-1185">Reference proteome</keyword>
<dbReference type="GeneID" id="28540365"/>
<evidence type="ECO:0000313" key="8">
    <source>
        <dbReference type="Proteomes" id="UP000032427"/>
    </source>
</evidence>
<gene>
    <name evidence="7" type="primary">znuA</name>
    <name evidence="7" type="ORF">AWOD_I_0796</name>
</gene>
<sequence length="297" mass="33588">MNKKIQLILLCLMTFCGTSVQAMAVLSSVKPINLIVQELTKGVSESSYLVSSSASPHDYALRPSDVRKIKQADIVVWYGDDLEPFLSKIIADKKNVITISEFSSVEFYHFDEHGEDEHAHEGDHHHSTDPHFWLGPKEALGVAKEITVQLTKNDPLNKDKYESNLNNFENKLAQAVETISKQLKPVQHKGYFVFHDAYGYFERYFEMNNLGHFTVSPDRKPGAKSLIKIKKSLLERKAVCVFSEPQFEPAIVTTITRGTDVNKGELDPLAIHQANEQGAYFDFLLTISNELTRCLNQ</sequence>
<keyword evidence="5" id="KW-0864">Zinc transport</keyword>
<keyword evidence="4 6" id="KW-0732">Signal</keyword>
<reference evidence="8" key="1">
    <citation type="submission" date="2014-09" db="EMBL/GenBank/DDBJ databases">
        <authorList>
            <person name="Hjerde E."/>
        </authorList>
    </citation>
    <scope>NUCLEOTIDE SEQUENCE [LARGE SCALE GENOMIC DNA]</scope>
    <source>
        <strain evidence="8">06/09/139</strain>
    </source>
</reference>
<dbReference type="OrthoDB" id="7346865at2"/>
<dbReference type="KEGG" id="awd:AWOD_I_0796"/>
<dbReference type="InterPro" id="IPR006127">
    <property type="entry name" value="ZnuA-like"/>
</dbReference>
<proteinExistence type="inferred from homology"/>
<dbReference type="HOGENOM" id="CLU_016838_1_2_6"/>
<dbReference type="PANTHER" id="PTHR42953">
    <property type="entry name" value="HIGH-AFFINITY ZINC UPTAKE SYSTEM PROTEIN ZNUA-RELATED"/>
    <property type="match status" value="1"/>
</dbReference>
<keyword evidence="3" id="KW-0813">Transport</keyword>
<evidence type="ECO:0000256" key="1">
    <source>
        <dbReference type="ARBA" id="ARBA00011028"/>
    </source>
</evidence>
<evidence type="ECO:0000256" key="3">
    <source>
        <dbReference type="ARBA" id="ARBA00022448"/>
    </source>
</evidence>
<dbReference type="STRING" id="80852.AWOD_I_0796"/>
<dbReference type="PANTHER" id="PTHR42953:SF3">
    <property type="entry name" value="HIGH-AFFINITY ZINC UPTAKE SYSTEM PROTEIN ZNUA"/>
    <property type="match status" value="1"/>
</dbReference>
<dbReference type="Pfam" id="PF01297">
    <property type="entry name" value="ZnuA"/>
    <property type="match status" value="1"/>
</dbReference>
<name>A0A090KH25_9GAMM</name>
<feature type="signal peptide" evidence="6">
    <location>
        <begin position="1"/>
        <end position="24"/>
    </location>
</feature>
<keyword evidence="5" id="KW-0862">Zinc</keyword>
<dbReference type="Gene3D" id="3.40.50.1980">
    <property type="entry name" value="Nitrogenase molybdenum iron protein domain"/>
    <property type="match status" value="2"/>
</dbReference>
<protein>
    <recommendedName>
        <fullName evidence="2">High-affinity zinc uptake system protein ZnuA</fullName>
    </recommendedName>
</protein>
<feature type="chain" id="PRO_5001858381" description="High-affinity zinc uptake system protein ZnuA" evidence="6">
    <location>
        <begin position="25"/>
        <end position="297"/>
    </location>
</feature>
<dbReference type="Proteomes" id="UP000032427">
    <property type="component" value="Chromosome 1"/>
</dbReference>
<keyword evidence="5" id="KW-0406">Ion transport</keyword>
<dbReference type="EMBL" id="LN554846">
    <property type="protein sequence ID" value="CED70889.1"/>
    <property type="molecule type" value="Genomic_DNA"/>
</dbReference>
<evidence type="ECO:0000256" key="4">
    <source>
        <dbReference type="ARBA" id="ARBA00022729"/>
    </source>
</evidence>
<evidence type="ECO:0000256" key="2">
    <source>
        <dbReference type="ARBA" id="ARBA00015915"/>
    </source>
</evidence>
<comment type="similarity">
    <text evidence="1">Belongs to the bacterial solute-binding protein 9 family.</text>
</comment>
<evidence type="ECO:0000313" key="7">
    <source>
        <dbReference type="EMBL" id="CED70889.1"/>
    </source>
</evidence>
<accession>A0A090KH25</accession>
<dbReference type="GO" id="GO:0046872">
    <property type="term" value="F:metal ion binding"/>
    <property type="evidence" value="ECO:0007669"/>
    <property type="project" value="InterPro"/>
</dbReference>